<evidence type="ECO:0000256" key="4">
    <source>
        <dbReference type="ARBA" id="ARBA00022824"/>
    </source>
</evidence>
<accession>A0A9P0A5L6</accession>
<evidence type="ECO:0000313" key="12">
    <source>
        <dbReference type="EMBL" id="CAH0384744.1"/>
    </source>
</evidence>
<keyword evidence="3 10" id="KW-0812">Transmembrane</keyword>
<comment type="similarity">
    <text evidence="9">Belongs to the SEC20 family.</text>
</comment>
<evidence type="ECO:0000256" key="2">
    <source>
        <dbReference type="ARBA" id="ARBA00022448"/>
    </source>
</evidence>
<keyword evidence="2" id="KW-0813">Transport</keyword>
<dbReference type="OrthoDB" id="46868at2759"/>
<gene>
    <name evidence="12" type="ORF">BEMITA_LOCUS4039</name>
</gene>
<dbReference type="PANTHER" id="PTHR12825">
    <property type="entry name" value="BNIP1-RELATED"/>
    <property type="match status" value="1"/>
</dbReference>
<dbReference type="GO" id="GO:0005789">
    <property type="term" value="C:endoplasmic reticulum membrane"/>
    <property type="evidence" value="ECO:0007669"/>
    <property type="project" value="UniProtKB-SubCell"/>
</dbReference>
<dbReference type="InterPro" id="IPR056173">
    <property type="entry name" value="Sec20_C"/>
</dbReference>
<evidence type="ECO:0000256" key="7">
    <source>
        <dbReference type="ARBA" id="ARBA00023054"/>
    </source>
</evidence>
<evidence type="ECO:0000256" key="6">
    <source>
        <dbReference type="ARBA" id="ARBA00022989"/>
    </source>
</evidence>
<evidence type="ECO:0000256" key="10">
    <source>
        <dbReference type="SAM" id="Phobius"/>
    </source>
</evidence>
<evidence type="ECO:0000256" key="1">
    <source>
        <dbReference type="ARBA" id="ARBA00004163"/>
    </source>
</evidence>
<evidence type="ECO:0000256" key="5">
    <source>
        <dbReference type="ARBA" id="ARBA00022892"/>
    </source>
</evidence>
<dbReference type="EMBL" id="OU963863">
    <property type="protein sequence ID" value="CAH0384744.1"/>
    <property type="molecule type" value="Genomic_DNA"/>
</dbReference>
<keyword evidence="8 10" id="KW-0472">Membrane</keyword>
<keyword evidence="7" id="KW-0175">Coiled coil</keyword>
<evidence type="ECO:0000256" key="9">
    <source>
        <dbReference type="ARBA" id="ARBA00037934"/>
    </source>
</evidence>
<evidence type="ECO:0000313" key="13">
    <source>
        <dbReference type="Proteomes" id="UP001152759"/>
    </source>
</evidence>
<dbReference type="GO" id="GO:0006890">
    <property type="term" value="P:retrograde vesicle-mediated transport, Golgi to endoplasmic reticulum"/>
    <property type="evidence" value="ECO:0007669"/>
    <property type="project" value="InterPro"/>
</dbReference>
<name>A0A9P0A5L6_BEMTA</name>
<keyword evidence="4" id="KW-0256">Endoplasmic reticulum</keyword>
<comment type="subcellular location">
    <subcellularLocation>
        <location evidence="1">Endoplasmic reticulum membrane</location>
        <topology evidence="1">Single-pass type IV membrane protein</topology>
    </subcellularLocation>
</comment>
<feature type="domain" description="Sec20 C-terminal" evidence="11">
    <location>
        <begin position="221"/>
        <end position="311"/>
    </location>
</feature>
<proteinExistence type="inferred from homology"/>
<dbReference type="PANTHER" id="PTHR12825:SF0">
    <property type="entry name" value="VESICLE TRANSPORT PROTEIN SEC20"/>
    <property type="match status" value="1"/>
</dbReference>
<dbReference type="GO" id="GO:0005484">
    <property type="term" value="F:SNAP receptor activity"/>
    <property type="evidence" value="ECO:0007669"/>
    <property type="project" value="InterPro"/>
</dbReference>
<dbReference type="GO" id="GO:0031201">
    <property type="term" value="C:SNARE complex"/>
    <property type="evidence" value="ECO:0007669"/>
    <property type="project" value="TreeGrafter"/>
</dbReference>
<keyword evidence="13" id="KW-1185">Reference proteome</keyword>
<protein>
    <recommendedName>
        <fullName evidence="11">Sec20 C-terminal domain-containing protein</fullName>
    </recommendedName>
</protein>
<keyword evidence="6 10" id="KW-1133">Transmembrane helix</keyword>
<sequence length="312" mass="35591">MDGLQPVAVDTRQNLIKINLALKANIYDIYHCEGPPEVLEKLNAHGRRLIADFRRLTHDLEFWAKEEDFKRNEEELLAVLNNCREQLLRSVHPDFRAKRSQEIFDIEVFASPQLIRCLAIDTTCSSAVEYICCCTSCFCPKTFVHVLRRQHGASCFHDRSELPFSSPFCSGRTTAEFKKANIACLQAIERSNKAQLLHSEIDSNTQLKNRTKKDKVNLIKKSTNITDRLLSISRHLAETIEQNSKTLDSLVISSSNVTGIRDELRSTGSVINQSGKLVRKYDQREFTSKLMIFAGFALFLAVCLSIVYNRLF</sequence>
<keyword evidence="5" id="KW-0931">ER-Golgi transport</keyword>
<feature type="transmembrane region" description="Helical" evidence="10">
    <location>
        <begin position="290"/>
        <end position="308"/>
    </location>
</feature>
<dbReference type="Pfam" id="PF03908">
    <property type="entry name" value="Sec20"/>
    <property type="match status" value="1"/>
</dbReference>
<evidence type="ECO:0000259" key="11">
    <source>
        <dbReference type="Pfam" id="PF03908"/>
    </source>
</evidence>
<dbReference type="InterPro" id="IPR005606">
    <property type="entry name" value="Sec20"/>
</dbReference>
<organism evidence="12 13">
    <name type="scientific">Bemisia tabaci</name>
    <name type="common">Sweetpotato whitefly</name>
    <name type="synonym">Aleurodes tabaci</name>
    <dbReference type="NCBI Taxonomy" id="7038"/>
    <lineage>
        <taxon>Eukaryota</taxon>
        <taxon>Metazoa</taxon>
        <taxon>Ecdysozoa</taxon>
        <taxon>Arthropoda</taxon>
        <taxon>Hexapoda</taxon>
        <taxon>Insecta</taxon>
        <taxon>Pterygota</taxon>
        <taxon>Neoptera</taxon>
        <taxon>Paraneoptera</taxon>
        <taxon>Hemiptera</taxon>
        <taxon>Sternorrhyncha</taxon>
        <taxon>Aleyrodoidea</taxon>
        <taxon>Aleyrodidae</taxon>
        <taxon>Aleyrodinae</taxon>
        <taxon>Bemisia</taxon>
    </lineage>
</organism>
<evidence type="ECO:0000256" key="8">
    <source>
        <dbReference type="ARBA" id="ARBA00023136"/>
    </source>
</evidence>
<dbReference type="Proteomes" id="UP001152759">
    <property type="component" value="Chromosome 2"/>
</dbReference>
<evidence type="ECO:0000256" key="3">
    <source>
        <dbReference type="ARBA" id="ARBA00022692"/>
    </source>
</evidence>
<dbReference type="AlphaFoldDB" id="A0A9P0A5L6"/>
<dbReference type="KEGG" id="btab:109043433"/>
<reference evidence="12" key="1">
    <citation type="submission" date="2021-12" db="EMBL/GenBank/DDBJ databases">
        <authorList>
            <person name="King R."/>
        </authorList>
    </citation>
    <scope>NUCLEOTIDE SEQUENCE</scope>
</reference>